<dbReference type="AlphaFoldDB" id="A0AA36EXR9"/>
<gene>
    <name evidence="2" type="ORF">OCTVUL_1B028524</name>
</gene>
<evidence type="ECO:0000313" key="3">
    <source>
        <dbReference type="Proteomes" id="UP001162480"/>
    </source>
</evidence>
<name>A0AA36EXR9_OCTVU</name>
<evidence type="ECO:0000256" key="1">
    <source>
        <dbReference type="SAM" id="MobiDB-lite"/>
    </source>
</evidence>
<protein>
    <submittedName>
        <fullName evidence="2">Uncharacterized protein</fullName>
    </submittedName>
</protein>
<feature type="region of interest" description="Disordered" evidence="1">
    <location>
        <begin position="26"/>
        <end position="59"/>
    </location>
</feature>
<dbReference type="EMBL" id="OX597814">
    <property type="protein sequence ID" value="CAI9715868.1"/>
    <property type="molecule type" value="Genomic_DNA"/>
</dbReference>
<proteinExistence type="predicted"/>
<organism evidence="2 3">
    <name type="scientific">Octopus vulgaris</name>
    <name type="common">Common octopus</name>
    <dbReference type="NCBI Taxonomy" id="6645"/>
    <lineage>
        <taxon>Eukaryota</taxon>
        <taxon>Metazoa</taxon>
        <taxon>Spiralia</taxon>
        <taxon>Lophotrochozoa</taxon>
        <taxon>Mollusca</taxon>
        <taxon>Cephalopoda</taxon>
        <taxon>Coleoidea</taxon>
        <taxon>Octopodiformes</taxon>
        <taxon>Octopoda</taxon>
        <taxon>Incirrata</taxon>
        <taxon>Octopodidae</taxon>
        <taxon>Octopus</taxon>
    </lineage>
</organism>
<keyword evidence="3" id="KW-1185">Reference proteome</keyword>
<evidence type="ECO:0000313" key="2">
    <source>
        <dbReference type="EMBL" id="CAI9715868.1"/>
    </source>
</evidence>
<accession>A0AA36EXR9</accession>
<feature type="compositionally biased region" description="Basic and acidic residues" evidence="1">
    <location>
        <begin position="46"/>
        <end position="59"/>
    </location>
</feature>
<reference evidence="2" key="1">
    <citation type="submission" date="2023-08" db="EMBL/GenBank/DDBJ databases">
        <authorList>
            <person name="Alioto T."/>
            <person name="Alioto T."/>
            <person name="Gomez Garrido J."/>
        </authorList>
    </citation>
    <scope>NUCLEOTIDE SEQUENCE</scope>
</reference>
<sequence length="181" mass="21399">MDGFVNLHNCHKWAGEDPRIISEKMQNRPKPNLTGTNQPVLYPRTKTQELESGKKKGESQKEKLLELKLKFADQSLKNMLEQEKHQLEIGVRLREEIKSYERNCWENASCSLRKFQRLETGIIKIQRNFTKDIEQEKKLLEEVKRKREFQIKGKPFNILFCGHQPQFYPISSPVYRVGLLN</sequence>
<dbReference type="Proteomes" id="UP001162480">
    <property type="component" value="Chromosome 1"/>
</dbReference>